<comment type="caution">
    <text evidence="2">The sequence shown here is derived from an EMBL/GenBank/DDBJ whole genome shotgun (WGS) entry which is preliminary data.</text>
</comment>
<keyword evidence="1" id="KW-0812">Transmembrane</keyword>
<organism evidence="2 3">
    <name type="scientific">Lupinus albus</name>
    <name type="common">White lupine</name>
    <name type="synonym">Lupinus termis</name>
    <dbReference type="NCBI Taxonomy" id="3870"/>
    <lineage>
        <taxon>Eukaryota</taxon>
        <taxon>Viridiplantae</taxon>
        <taxon>Streptophyta</taxon>
        <taxon>Embryophyta</taxon>
        <taxon>Tracheophyta</taxon>
        <taxon>Spermatophyta</taxon>
        <taxon>Magnoliopsida</taxon>
        <taxon>eudicotyledons</taxon>
        <taxon>Gunneridae</taxon>
        <taxon>Pentapetalae</taxon>
        <taxon>rosids</taxon>
        <taxon>fabids</taxon>
        <taxon>Fabales</taxon>
        <taxon>Fabaceae</taxon>
        <taxon>Papilionoideae</taxon>
        <taxon>50 kb inversion clade</taxon>
        <taxon>genistoids sensu lato</taxon>
        <taxon>core genistoids</taxon>
        <taxon>Genisteae</taxon>
        <taxon>Lupinus</taxon>
    </lineage>
</organism>
<gene>
    <name evidence="2" type="ORF">Lalb_Chr19g0127381</name>
</gene>
<evidence type="ECO:0000313" key="2">
    <source>
        <dbReference type="EMBL" id="KAE9592265.1"/>
    </source>
</evidence>
<accession>A0A6A4NNI1</accession>
<dbReference type="Proteomes" id="UP000447434">
    <property type="component" value="Chromosome 19"/>
</dbReference>
<evidence type="ECO:0000256" key="1">
    <source>
        <dbReference type="SAM" id="Phobius"/>
    </source>
</evidence>
<dbReference type="AlphaFoldDB" id="A0A6A4NNI1"/>
<feature type="transmembrane region" description="Helical" evidence="1">
    <location>
        <begin position="20"/>
        <end position="40"/>
    </location>
</feature>
<keyword evidence="1" id="KW-0472">Membrane</keyword>
<reference evidence="3" key="1">
    <citation type="journal article" date="2020" name="Nat. Commun.">
        <title>Genome sequence of the cluster root forming white lupin.</title>
        <authorList>
            <person name="Hufnagel B."/>
            <person name="Marques A."/>
            <person name="Soriano A."/>
            <person name="Marques L."/>
            <person name="Divol F."/>
            <person name="Doumas P."/>
            <person name="Sallet E."/>
            <person name="Mancinotti D."/>
            <person name="Carrere S."/>
            <person name="Marande W."/>
            <person name="Arribat S."/>
            <person name="Keller J."/>
            <person name="Huneau C."/>
            <person name="Blein T."/>
            <person name="Aime D."/>
            <person name="Laguerre M."/>
            <person name="Taylor J."/>
            <person name="Schubert V."/>
            <person name="Nelson M."/>
            <person name="Geu-Flores F."/>
            <person name="Crespi M."/>
            <person name="Gallardo-Guerrero K."/>
            <person name="Delaux P.-M."/>
            <person name="Salse J."/>
            <person name="Berges H."/>
            <person name="Guyot R."/>
            <person name="Gouzy J."/>
            <person name="Peret B."/>
        </authorList>
    </citation>
    <scope>NUCLEOTIDE SEQUENCE [LARGE SCALE GENOMIC DNA]</scope>
    <source>
        <strain evidence="3">cv. Amiga</strain>
    </source>
</reference>
<proteinExistence type="predicted"/>
<dbReference type="EMBL" id="WOCE01000019">
    <property type="protein sequence ID" value="KAE9592265.1"/>
    <property type="molecule type" value="Genomic_DNA"/>
</dbReference>
<protein>
    <submittedName>
        <fullName evidence="2">Uncharacterized protein</fullName>
    </submittedName>
</protein>
<evidence type="ECO:0000313" key="3">
    <source>
        <dbReference type="Proteomes" id="UP000447434"/>
    </source>
</evidence>
<keyword evidence="3" id="KW-1185">Reference proteome</keyword>
<keyword evidence="1" id="KW-1133">Transmembrane helix</keyword>
<sequence>MDSHQTLDLDLLFLHNSRLWNVGLFWLGVWVTTTLFWRVIVVRLFTSSYMECKFVTTIICLN</sequence>
<name>A0A6A4NNI1_LUPAL</name>